<dbReference type="EMBL" id="AVOT02009624">
    <property type="protein sequence ID" value="MBW0488488.1"/>
    <property type="molecule type" value="Genomic_DNA"/>
</dbReference>
<dbReference type="Gene3D" id="3.10.10.10">
    <property type="entry name" value="HIV Type 1 Reverse Transcriptase, subunit A, domain 1"/>
    <property type="match status" value="1"/>
</dbReference>
<dbReference type="InterPro" id="IPR043128">
    <property type="entry name" value="Rev_trsase/Diguanyl_cyclase"/>
</dbReference>
<reference evidence="1" key="1">
    <citation type="submission" date="2021-03" db="EMBL/GenBank/DDBJ databases">
        <title>Draft genome sequence of rust myrtle Austropuccinia psidii MF-1, a brazilian biotype.</title>
        <authorList>
            <person name="Quecine M.C."/>
            <person name="Pachon D.M.R."/>
            <person name="Bonatelli M.L."/>
            <person name="Correr F.H."/>
            <person name="Franceschini L.M."/>
            <person name="Leite T.F."/>
            <person name="Margarido G.R.A."/>
            <person name="Almeida C.A."/>
            <person name="Ferrarezi J.A."/>
            <person name="Labate C.A."/>
        </authorList>
    </citation>
    <scope>NUCLEOTIDE SEQUENCE</scope>
    <source>
        <strain evidence="1">MF-1</strain>
    </source>
</reference>
<evidence type="ECO:0000313" key="1">
    <source>
        <dbReference type="EMBL" id="MBW0488488.1"/>
    </source>
</evidence>
<protein>
    <recommendedName>
        <fullName evidence="3">Reverse transcriptase domain-containing protein</fullName>
    </recommendedName>
</protein>
<sequence length="206" mass="23898">MDEFEVSLNLTDIQENELPSISYDHKGVFASDKEQLGGIIGHEGDIMLTIDRPYTPLTRSHAYPAYPKLRESLELHIKEHLDVSIIRKAGIHEEVEINTPVIVAWNNGKCTMVKDFRNFKTYNVPDRYSIPKIQIALIHISHVVYVRTKYFVKTFHQNVVTPRARNYLRIIVHCGVYEYLRMPLGIKNAPSNFRRMMNGIFPEELS</sequence>
<dbReference type="PANTHER" id="PTHR24559">
    <property type="entry name" value="TRANSPOSON TY3-I GAG-POL POLYPROTEIN"/>
    <property type="match status" value="1"/>
</dbReference>
<keyword evidence="2" id="KW-1185">Reference proteome</keyword>
<dbReference type="PANTHER" id="PTHR24559:SF444">
    <property type="entry name" value="REVERSE TRANSCRIPTASE DOMAIN-CONTAINING PROTEIN"/>
    <property type="match status" value="1"/>
</dbReference>
<organism evidence="1 2">
    <name type="scientific">Austropuccinia psidii MF-1</name>
    <dbReference type="NCBI Taxonomy" id="1389203"/>
    <lineage>
        <taxon>Eukaryota</taxon>
        <taxon>Fungi</taxon>
        <taxon>Dikarya</taxon>
        <taxon>Basidiomycota</taxon>
        <taxon>Pucciniomycotina</taxon>
        <taxon>Pucciniomycetes</taxon>
        <taxon>Pucciniales</taxon>
        <taxon>Sphaerophragmiaceae</taxon>
        <taxon>Austropuccinia</taxon>
    </lineage>
</organism>
<evidence type="ECO:0008006" key="3">
    <source>
        <dbReference type="Google" id="ProtNLM"/>
    </source>
</evidence>
<gene>
    <name evidence="1" type="ORF">O181_028203</name>
</gene>
<dbReference type="SUPFAM" id="SSF56672">
    <property type="entry name" value="DNA/RNA polymerases"/>
    <property type="match status" value="1"/>
</dbReference>
<proteinExistence type="predicted"/>
<dbReference type="InterPro" id="IPR053134">
    <property type="entry name" value="RNA-dir_DNA_polymerase"/>
</dbReference>
<dbReference type="Proteomes" id="UP000765509">
    <property type="component" value="Unassembled WGS sequence"/>
</dbReference>
<dbReference type="Gene3D" id="3.30.70.270">
    <property type="match status" value="1"/>
</dbReference>
<dbReference type="AlphaFoldDB" id="A0A9Q3CTA3"/>
<comment type="caution">
    <text evidence="1">The sequence shown here is derived from an EMBL/GenBank/DDBJ whole genome shotgun (WGS) entry which is preliminary data.</text>
</comment>
<evidence type="ECO:0000313" key="2">
    <source>
        <dbReference type="Proteomes" id="UP000765509"/>
    </source>
</evidence>
<dbReference type="InterPro" id="IPR043502">
    <property type="entry name" value="DNA/RNA_pol_sf"/>
</dbReference>
<dbReference type="OrthoDB" id="8947436at2759"/>
<name>A0A9Q3CTA3_9BASI</name>
<accession>A0A9Q3CTA3</accession>